<name>A0ABP0NH65_9DINO</name>
<evidence type="ECO:0000313" key="1">
    <source>
        <dbReference type="EMBL" id="CAK9063105.1"/>
    </source>
</evidence>
<dbReference type="EMBL" id="CAXAMN010021758">
    <property type="protein sequence ID" value="CAK9063105.1"/>
    <property type="molecule type" value="Genomic_DNA"/>
</dbReference>
<sequence>MLRSGVPLPSVFKLDVGWQFRSLVLSASQFQHILNDAGRTSEVFMHHSGHALSLLSGTRRGMILQDFCRKELARLHPHSKIEEPLRSTCCNGARRSASQAEYDFGMDARKVKCRSAQMSWNRAMMRWRVLFPKVKLPRSGFWDEAAFDDLYLTAQIACTSSSMTFRLESPQWASKQTAMVIRFPFKARGVKNVGKQHGIRS</sequence>
<proteinExistence type="predicted"/>
<evidence type="ECO:0000313" key="2">
    <source>
        <dbReference type="Proteomes" id="UP001642484"/>
    </source>
</evidence>
<comment type="caution">
    <text evidence="1">The sequence shown here is derived from an EMBL/GenBank/DDBJ whole genome shotgun (WGS) entry which is preliminary data.</text>
</comment>
<organism evidence="1 2">
    <name type="scientific">Durusdinium trenchii</name>
    <dbReference type="NCBI Taxonomy" id="1381693"/>
    <lineage>
        <taxon>Eukaryota</taxon>
        <taxon>Sar</taxon>
        <taxon>Alveolata</taxon>
        <taxon>Dinophyceae</taxon>
        <taxon>Suessiales</taxon>
        <taxon>Symbiodiniaceae</taxon>
        <taxon>Durusdinium</taxon>
    </lineage>
</organism>
<keyword evidence="2" id="KW-1185">Reference proteome</keyword>
<accession>A0ABP0NH65</accession>
<reference evidence="1 2" key="1">
    <citation type="submission" date="2024-02" db="EMBL/GenBank/DDBJ databases">
        <authorList>
            <person name="Chen Y."/>
            <person name="Shah S."/>
            <person name="Dougan E. K."/>
            <person name="Thang M."/>
            <person name="Chan C."/>
        </authorList>
    </citation>
    <scope>NUCLEOTIDE SEQUENCE [LARGE SCALE GENOMIC DNA]</scope>
</reference>
<protein>
    <submittedName>
        <fullName evidence="1">Uncharacterized protein</fullName>
    </submittedName>
</protein>
<gene>
    <name evidence="1" type="ORF">CCMP2556_LOCUS31027</name>
</gene>
<dbReference type="Proteomes" id="UP001642484">
    <property type="component" value="Unassembled WGS sequence"/>
</dbReference>